<reference evidence="2" key="1">
    <citation type="submission" date="2023-03" db="EMBL/GenBank/DDBJ databases">
        <title>Massive genome expansion in bonnet fungi (Mycena s.s.) driven by repeated elements and novel gene families across ecological guilds.</title>
        <authorList>
            <consortium name="Lawrence Berkeley National Laboratory"/>
            <person name="Harder C.B."/>
            <person name="Miyauchi S."/>
            <person name="Viragh M."/>
            <person name="Kuo A."/>
            <person name="Thoen E."/>
            <person name="Andreopoulos B."/>
            <person name="Lu D."/>
            <person name="Skrede I."/>
            <person name="Drula E."/>
            <person name="Henrissat B."/>
            <person name="Morin E."/>
            <person name="Kohler A."/>
            <person name="Barry K."/>
            <person name="LaButti K."/>
            <person name="Morin E."/>
            <person name="Salamov A."/>
            <person name="Lipzen A."/>
            <person name="Mereny Z."/>
            <person name="Hegedus B."/>
            <person name="Baldrian P."/>
            <person name="Stursova M."/>
            <person name="Weitz H."/>
            <person name="Taylor A."/>
            <person name="Grigoriev I.V."/>
            <person name="Nagy L.G."/>
            <person name="Martin F."/>
            <person name="Kauserud H."/>
        </authorList>
    </citation>
    <scope>NUCLEOTIDE SEQUENCE</scope>
    <source>
        <strain evidence="2">CBHHK002</strain>
    </source>
</reference>
<evidence type="ECO:0000313" key="2">
    <source>
        <dbReference type="EMBL" id="KAJ7312517.1"/>
    </source>
</evidence>
<dbReference type="EMBL" id="JARIHO010000072">
    <property type="protein sequence ID" value="KAJ7312517.1"/>
    <property type="molecule type" value="Genomic_DNA"/>
</dbReference>
<feature type="region of interest" description="Disordered" evidence="1">
    <location>
        <begin position="146"/>
        <end position="165"/>
    </location>
</feature>
<dbReference type="AlphaFoldDB" id="A0AAD6Z9K0"/>
<comment type="caution">
    <text evidence="2">The sequence shown here is derived from an EMBL/GenBank/DDBJ whole genome shotgun (WGS) entry which is preliminary data.</text>
</comment>
<accession>A0AAD6Z9K0</accession>
<dbReference type="Proteomes" id="UP001218218">
    <property type="component" value="Unassembled WGS sequence"/>
</dbReference>
<feature type="region of interest" description="Disordered" evidence="1">
    <location>
        <begin position="61"/>
        <end position="81"/>
    </location>
</feature>
<organism evidence="2 3">
    <name type="scientific">Mycena albidolilacea</name>
    <dbReference type="NCBI Taxonomy" id="1033008"/>
    <lineage>
        <taxon>Eukaryota</taxon>
        <taxon>Fungi</taxon>
        <taxon>Dikarya</taxon>
        <taxon>Basidiomycota</taxon>
        <taxon>Agaricomycotina</taxon>
        <taxon>Agaricomycetes</taxon>
        <taxon>Agaricomycetidae</taxon>
        <taxon>Agaricales</taxon>
        <taxon>Marasmiineae</taxon>
        <taxon>Mycenaceae</taxon>
        <taxon>Mycena</taxon>
    </lineage>
</organism>
<proteinExistence type="predicted"/>
<keyword evidence="3" id="KW-1185">Reference proteome</keyword>
<feature type="compositionally biased region" description="Basic and acidic residues" evidence="1">
    <location>
        <begin position="182"/>
        <end position="205"/>
    </location>
</feature>
<sequence length="236" mass="26038">MVTPADALFASPAAALKDLPYHFATNMPQTPPSTPLGHKRRRTQASTTALVLIEATDLISMDDGPGSTSSSTNLLDPQPALSSPERLLQTVGQRTEPAYQRHLKNYLAWWANDQAARTTQDPTWKEVPSLPITATKVAWFLEYETTREKRKRKSAPDDSDTHAGTTVGRAGIQQAISALEHHRLNHQHEYPNDREAQTKLRDDTRIQAFESAAKHNEPKRAESAQAQKAAGTSVGQ</sequence>
<feature type="region of interest" description="Disordered" evidence="1">
    <location>
        <begin position="182"/>
        <end position="236"/>
    </location>
</feature>
<gene>
    <name evidence="2" type="ORF">DFH08DRAFT_1044630</name>
</gene>
<feature type="compositionally biased region" description="Basic and acidic residues" evidence="1">
    <location>
        <begin position="212"/>
        <end position="222"/>
    </location>
</feature>
<name>A0AAD6Z9K0_9AGAR</name>
<evidence type="ECO:0000256" key="1">
    <source>
        <dbReference type="SAM" id="MobiDB-lite"/>
    </source>
</evidence>
<evidence type="ECO:0000313" key="3">
    <source>
        <dbReference type="Proteomes" id="UP001218218"/>
    </source>
</evidence>
<protein>
    <submittedName>
        <fullName evidence="2">Uncharacterized protein</fullName>
    </submittedName>
</protein>
<feature type="compositionally biased region" description="Polar residues" evidence="1">
    <location>
        <begin position="66"/>
        <end position="75"/>
    </location>
</feature>